<dbReference type="AlphaFoldDB" id="F0RRM5"/>
<keyword evidence="12" id="KW-1185">Reference proteome</keyword>
<comment type="cofactor">
    <cofactor evidence="3">
        <name>Fe(2+)</name>
        <dbReference type="ChEBI" id="CHEBI:29033"/>
    </cofactor>
</comment>
<dbReference type="GO" id="GO:0042840">
    <property type="term" value="P:D-glucuronate catabolic process"/>
    <property type="evidence" value="ECO:0007669"/>
    <property type="project" value="TreeGrafter"/>
</dbReference>
<dbReference type="SUPFAM" id="SSF51658">
    <property type="entry name" value="Xylose isomerase-like"/>
    <property type="match status" value="1"/>
</dbReference>
<dbReference type="Gene3D" id="3.20.20.150">
    <property type="entry name" value="Divalent-metal-dependent TIM barrel enzymes"/>
    <property type="match status" value="1"/>
</dbReference>
<name>F0RRM5_SPHGB</name>
<dbReference type="PANTHER" id="PTHR30387">
    <property type="entry name" value="MANNONATE DEHYDRATASE"/>
    <property type="match status" value="1"/>
</dbReference>
<dbReference type="RefSeq" id="WP_013608129.1">
    <property type="nucleotide sequence ID" value="NC_015152.1"/>
</dbReference>
<dbReference type="OrthoDB" id="9780250at2"/>
<evidence type="ECO:0000256" key="1">
    <source>
        <dbReference type="ARBA" id="ARBA00001794"/>
    </source>
</evidence>
<evidence type="ECO:0000256" key="4">
    <source>
        <dbReference type="ARBA" id="ARBA00002713"/>
    </source>
</evidence>
<dbReference type="PIRSF" id="PIRSF016049">
    <property type="entry name" value="Man_dehyd"/>
    <property type="match status" value="1"/>
</dbReference>
<evidence type="ECO:0000256" key="6">
    <source>
        <dbReference type="ARBA" id="ARBA00007389"/>
    </source>
</evidence>
<accession>F0RRM5</accession>
<dbReference type="GO" id="GO:0008198">
    <property type="term" value="F:ferrous iron binding"/>
    <property type="evidence" value="ECO:0007669"/>
    <property type="project" value="TreeGrafter"/>
</dbReference>
<comment type="pathway">
    <text evidence="5">Carbohydrate metabolism; pentose and glucuronate interconversion.</text>
</comment>
<dbReference type="Pfam" id="PF03786">
    <property type="entry name" value="UxuA"/>
    <property type="match status" value="2"/>
</dbReference>
<dbReference type="GO" id="GO:0030145">
    <property type="term" value="F:manganese ion binding"/>
    <property type="evidence" value="ECO:0007669"/>
    <property type="project" value="TreeGrafter"/>
</dbReference>
<dbReference type="PANTHER" id="PTHR30387:SF2">
    <property type="entry name" value="MANNONATE DEHYDRATASE"/>
    <property type="match status" value="1"/>
</dbReference>
<evidence type="ECO:0000256" key="3">
    <source>
        <dbReference type="ARBA" id="ARBA00001954"/>
    </source>
</evidence>
<keyword evidence="8" id="KW-0408">Iron</keyword>
<evidence type="ECO:0000256" key="10">
    <source>
        <dbReference type="ARBA" id="ARBA00023239"/>
    </source>
</evidence>
<keyword evidence="9" id="KW-0464">Manganese</keyword>
<dbReference type="EMBL" id="CP002541">
    <property type="protein sequence ID" value="ADY14284.1"/>
    <property type="molecule type" value="Genomic_DNA"/>
</dbReference>
<dbReference type="EC" id="4.2.1.8" evidence="7"/>
<dbReference type="STRING" id="158189.SpiBuddy_2471"/>
<organism evidence="11 12">
    <name type="scientific">Sphaerochaeta globosa (strain ATCC BAA-1886 / DSM 22777 / Buddy)</name>
    <name type="common">Spirochaeta sp. (strain Buddy)</name>
    <dbReference type="NCBI Taxonomy" id="158189"/>
    <lineage>
        <taxon>Bacteria</taxon>
        <taxon>Pseudomonadati</taxon>
        <taxon>Spirochaetota</taxon>
        <taxon>Spirochaetia</taxon>
        <taxon>Spirochaetales</taxon>
        <taxon>Sphaerochaetaceae</taxon>
        <taxon>Sphaerochaeta</taxon>
    </lineage>
</organism>
<dbReference type="eggNOG" id="COG1312">
    <property type="taxonomic scope" value="Bacteria"/>
</dbReference>
<sequence length="330" mass="36976">MDIALNFFGDHHAPLKAIAQQLGINKAVCTVPYSAKQSAYIESWHTLALRSQMLEMKQYGMEIAVLEGIKFIDAAKLGTNDADQAIDNFCTLLKNMHQLGIKTVCYNWMPIFGWFRTNLEVPVRGGALATAFSLDAVKDLEETSAGKVKAEDLWKNLAYFMSRVVPVAEMYKIQLALHPDDPPVGEIAGVERILTSSDAMMKAIDLVPSEYNGIAFCQGTFATMGSNVPKEIRRFDKRIHFAHFRDVTGNAEQFVECFADDGITDMEETIESYYDIGFKGVIRPDHTPTFIGENNQIPGYGILGNLFTIGYLRGLMEAIEKRKIRENQRL</sequence>
<gene>
    <name evidence="11" type="ordered locus">SpiBuddy_2471</name>
</gene>
<dbReference type="HOGENOM" id="CLU_058621_0_0_12"/>
<comment type="similarity">
    <text evidence="6">Belongs to the mannonate dehydratase family.</text>
</comment>
<evidence type="ECO:0000256" key="7">
    <source>
        <dbReference type="ARBA" id="ARBA00012927"/>
    </source>
</evidence>
<dbReference type="InterPro" id="IPR036237">
    <property type="entry name" value="Xyl_isomerase-like_sf"/>
</dbReference>
<dbReference type="KEGG" id="sbu:SpiBuddy_2471"/>
<evidence type="ECO:0000256" key="8">
    <source>
        <dbReference type="ARBA" id="ARBA00023004"/>
    </source>
</evidence>
<dbReference type="Proteomes" id="UP000008466">
    <property type="component" value="Chromosome"/>
</dbReference>
<keyword evidence="10 11" id="KW-0456">Lyase</keyword>
<evidence type="ECO:0000256" key="5">
    <source>
        <dbReference type="ARBA" id="ARBA00004892"/>
    </source>
</evidence>
<proteinExistence type="inferred from homology"/>
<comment type="catalytic activity">
    <reaction evidence="1">
        <text>D-mannonate = 2-dehydro-3-deoxy-D-gluconate + H2O</text>
        <dbReference type="Rhea" id="RHEA:20097"/>
        <dbReference type="ChEBI" id="CHEBI:15377"/>
        <dbReference type="ChEBI" id="CHEBI:17767"/>
        <dbReference type="ChEBI" id="CHEBI:57990"/>
        <dbReference type="EC" id="4.2.1.8"/>
    </reaction>
</comment>
<reference evidence="12" key="1">
    <citation type="submission" date="2011-02" db="EMBL/GenBank/DDBJ databases">
        <title>Complete sequence of Spirochaeta sp. Buddy.</title>
        <authorList>
            <person name="Lucas S."/>
            <person name="Copeland A."/>
            <person name="Lapidus A."/>
            <person name="Cheng J.-F."/>
            <person name="Goodwin L."/>
            <person name="Pitluck S."/>
            <person name="Zeytun A."/>
            <person name="Detter J.C."/>
            <person name="Han C."/>
            <person name="Tapia R."/>
            <person name="Land M."/>
            <person name="Hauser L."/>
            <person name="Kyrpides N."/>
            <person name="Ivanova N."/>
            <person name="Mikhailova N."/>
            <person name="Pagani I."/>
            <person name="Ritalahti K.M."/>
            <person name="Loeffler F.E."/>
            <person name="Woyke T."/>
        </authorList>
    </citation>
    <scope>NUCLEOTIDE SEQUENCE [LARGE SCALE GENOMIC DNA]</scope>
    <source>
        <strain evidence="12">ATCC BAA-1886 / DSM 22777 / Buddy</strain>
    </source>
</reference>
<evidence type="ECO:0000313" key="12">
    <source>
        <dbReference type="Proteomes" id="UP000008466"/>
    </source>
</evidence>
<comment type="cofactor">
    <cofactor evidence="2">
        <name>Mn(2+)</name>
        <dbReference type="ChEBI" id="CHEBI:29035"/>
    </cofactor>
</comment>
<evidence type="ECO:0000313" key="11">
    <source>
        <dbReference type="EMBL" id="ADY14284.1"/>
    </source>
</evidence>
<evidence type="ECO:0000256" key="2">
    <source>
        <dbReference type="ARBA" id="ARBA00001936"/>
    </source>
</evidence>
<dbReference type="GO" id="GO:0008927">
    <property type="term" value="F:mannonate dehydratase activity"/>
    <property type="evidence" value="ECO:0007669"/>
    <property type="project" value="UniProtKB-EC"/>
</dbReference>
<dbReference type="UniPathway" id="UPA00246"/>
<protein>
    <recommendedName>
        <fullName evidence="7">mannonate dehydratase</fullName>
        <ecNumber evidence="7">4.2.1.8</ecNumber>
    </recommendedName>
</protein>
<comment type="function">
    <text evidence="4">Catalyzes the dehydration of D-mannonate.</text>
</comment>
<evidence type="ECO:0000256" key="9">
    <source>
        <dbReference type="ARBA" id="ARBA00023211"/>
    </source>
</evidence>
<dbReference type="InterPro" id="IPR004628">
    <property type="entry name" value="Man_deHydtase"/>
</dbReference>